<dbReference type="STRING" id="649747.HMPREF0083_02826"/>
<gene>
    <name evidence="2" type="ORF">HMPREF0083_02826</name>
</gene>
<dbReference type="EMBL" id="AWSJ01000169">
    <property type="protein sequence ID" value="ERI09048.1"/>
    <property type="molecule type" value="Genomic_DNA"/>
</dbReference>
<keyword evidence="3" id="KW-1185">Reference proteome</keyword>
<sequence length="55" mass="6553">MCIEHDETFSFTTRILFYTLKRRKRMTSIIIMAVIVDLIILYVIVSYNGLVKLRN</sequence>
<organism evidence="2 3">
    <name type="scientific">Aneurinibacillus aneurinilyticus ATCC 12856</name>
    <dbReference type="NCBI Taxonomy" id="649747"/>
    <lineage>
        <taxon>Bacteria</taxon>
        <taxon>Bacillati</taxon>
        <taxon>Bacillota</taxon>
        <taxon>Bacilli</taxon>
        <taxon>Bacillales</taxon>
        <taxon>Paenibacillaceae</taxon>
        <taxon>Aneurinibacillus group</taxon>
        <taxon>Aneurinibacillus</taxon>
    </lineage>
</organism>
<evidence type="ECO:0000313" key="2">
    <source>
        <dbReference type="EMBL" id="ERI09048.1"/>
    </source>
</evidence>
<comment type="caution">
    <text evidence="2">The sequence shown here is derived from an EMBL/GenBank/DDBJ whole genome shotgun (WGS) entry which is preliminary data.</text>
</comment>
<proteinExistence type="predicted"/>
<name>U1X3B6_ANEAE</name>
<keyword evidence="1" id="KW-1133">Transmembrane helix</keyword>
<dbReference type="Proteomes" id="UP000016511">
    <property type="component" value="Unassembled WGS sequence"/>
</dbReference>
<dbReference type="AlphaFoldDB" id="U1X3B6"/>
<dbReference type="HOGENOM" id="CLU_3021765_0_0_9"/>
<evidence type="ECO:0000256" key="1">
    <source>
        <dbReference type="SAM" id="Phobius"/>
    </source>
</evidence>
<keyword evidence="1" id="KW-0812">Transmembrane</keyword>
<accession>U1X3B6</accession>
<evidence type="ECO:0000313" key="3">
    <source>
        <dbReference type="Proteomes" id="UP000016511"/>
    </source>
</evidence>
<protein>
    <submittedName>
        <fullName evidence="2">Uncharacterized protein</fullName>
    </submittedName>
</protein>
<keyword evidence="1" id="KW-0472">Membrane</keyword>
<reference evidence="2 3" key="1">
    <citation type="submission" date="2013-08" db="EMBL/GenBank/DDBJ databases">
        <authorList>
            <person name="Weinstock G."/>
            <person name="Sodergren E."/>
            <person name="Wylie T."/>
            <person name="Fulton L."/>
            <person name="Fulton R."/>
            <person name="Fronick C."/>
            <person name="O'Laughlin M."/>
            <person name="Godfrey J."/>
            <person name="Miner T."/>
            <person name="Herter B."/>
            <person name="Appelbaum E."/>
            <person name="Cordes M."/>
            <person name="Lek S."/>
            <person name="Wollam A."/>
            <person name="Pepin K.H."/>
            <person name="Palsikar V.B."/>
            <person name="Mitreva M."/>
            <person name="Wilson R.K."/>
        </authorList>
    </citation>
    <scope>NUCLEOTIDE SEQUENCE [LARGE SCALE GENOMIC DNA]</scope>
    <source>
        <strain evidence="2 3">ATCC 12856</strain>
    </source>
</reference>
<feature type="transmembrane region" description="Helical" evidence="1">
    <location>
        <begin position="29"/>
        <end position="50"/>
    </location>
</feature>